<reference evidence="2" key="2">
    <citation type="submission" date="2020-05" db="UniProtKB">
        <authorList>
            <consortium name="EnsemblMetazoa"/>
        </authorList>
    </citation>
    <scope>IDENTIFICATION</scope>
    <source>
        <strain evidence="2">wikel</strain>
    </source>
</reference>
<name>B7PFB7_IXOSC</name>
<reference evidence="1 3" key="1">
    <citation type="submission" date="2008-03" db="EMBL/GenBank/DDBJ databases">
        <title>Annotation of Ixodes scapularis.</title>
        <authorList>
            <consortium name="Ixodes scapularis Genome Project Consortium"/>
            <person name="Caler E."/>
            <person name="Hannick L.I."/>
            <person name="Bidwell S."/>
            <person name="Joardar V."/>
            <person name="Thiagarajan M."/>
            <person name="Amedeo P."/>
            <person name="Galinsky K.J."/>
            <person name="Schobel S."/>
            <person name="Inman J."/>
            <person name="Hostetler J."/>
            <person name="Miller J."/>
            <person name="Hammond M."/>
            <person name="Megy K."/>
            <person name="Lawson D."/>
            <person name="Kodira C."/>
            <person name="Sutton G."/>
            <person name="Meyer J."/>
            <person name="Hill C.A."/>
            <person name="Birren B."/>
            <person name="Nene V."/>
            <person name="Collins F."/>
            <person name="Alarcon-Chaidez F."/>
            <person name="Wikel S."/>
            <person name="Strausberg R."/>
        </authorList>
    </citation>
    <scope>NUCLEOTIDE SEQUENCE [LARGE SCALE GENOMIC DNA]</scope>
    <source>
        <strain evidence="3">Wikel</strain>
        <strain evidence="1">Wikel colony</strain>
    </source>
</reference>
<proteinExistence type="predicted"/>
<dbReference type="EnsemblMetazoa" id="ISCW004336-RA">
    <property type="protein sequence ID" value="ISCW004336-PA"/>
    <property type="gene ID" value="ISCW004336"/>
</dbReference>
<dbReference type="AlphaFoldDB" id="B7PFB7"/>
<evidence type="ECO:0000313" key="1">
    <source>
        <dbReference type="EMBL" id="EEC05289.1"/>
    </source>
</evidence>
<dbReference type="HOGENOM" id="CLU_2457267_0_0_1"/>
<accession>B7PFB7</accession>
<dbReference type="EMBL" id="ABJB010716886">
    <property type="status" value="NOT_ANNOTATED_CDS"/>
    <property type="molecule type" value="Genomic_DNA"/>
</dbReference>
<dbReference type="PaxDb" id="6945-B7PFB7"/>
<organism>
    <name type="scientific">Ixodes scapularis</name>
    <name type="common">Black-legged tick</name>
    <name type="synonym">Deer tick</name>
    <dbReference type="NCBI Taxonomy" id="6945"/>
    <lineage>
        <taxon>Eukaryota</taxon>
        <taxon>Metazoa</taxon>
        <taxon>Ecdysozoa</taxon>
        <taxon>Arthropoda</taxon>
        <taxon>Chelicerata</taxon>
        <taxon>Arachnida</taxon>
        <taxon>Acari</taxon>
        <taxon>Parasitiformes</taxon>
        <taxon>Ixodida</taxon>
        <taxon>Ixodoidea</taxon>
        <taxon>Ixodidae</taxon>
        <taxon>Ixodinae</taxon>
        <taxon>Ixodes</taxon>
    </lineage>
</organism>
<dbReference type="VEuPathDB" id="VectorBase:ISCW004336"/>
<dbReference type="VEuPathDB" id="VectorBase:ISCI004336"/>
<protein>
    <submittedName>
        <fullName evidence="1 2">Uncharacterized protein</fullName>
    </submittedName>
</protein>
<dbReference type="InParanoid" id="B7PFB7"/>
<dbReference type="Proteomes" id="UP000001555">
    <property type="component" value="Unassembled WGS sequence"/>
</dbReference>
<gene>
    <name evidence="1" type="ORF">IscW_ISCW004336</name>
</gene>
<dbReference type="EMBL" id="DS701098">
    <property type="protein sequence ID" value="EEC05289.1"/>
    <property type="molecule type" value="Genomic_DNA"/>
</dbReference>
<sequence length="89" mass="9739">MGWFIPKGKYHLGKEGAADKGSDVITRTSGPCCWLGASDPRIRRHCAASVGAGAVYRWPGSLQATQPRGRGRRSCEFETRTMDPSLYIP</sequence>
<evidence type="ECO:0000313" key="2">
    <source>
        <dbReference type="EnsemblMetazoa" id="ISCW004336-PA"/>
    </source>
</evidence>
<keyword evidence="3" id="KW-1185">Reference proteome</keyword>
<evidence type="ECO:0000313" key="3">
    <source>
        <dbReference type="Proteomes" id="UP000001555"/>
    </source>
</evidence>